<protein>
    <submittedName>
        <fullName evidence="2">RNA-binding protein</fullName>
    </submittedName>
</protein>
<keyword evidence="3" id="KW-1185">Reference proteome</keyword>
<dbReference type="AlphaFoldDB" id="A0A176QD79"/>
<dbReference type="PANTHER" id="PTHR35525:SF3">
    <property type="entry name" value="BLL6575 PROTEIN"/>
    <property type="match status" value="1"/>
</dbReference>
<gene>
    <name evidence="2" type="ORF">AWH69_06125</name>
</gene>
<dbReference type="InterPro" id="IPR010852">
    <property type="entry name" value="ABATE"/>
</dbReference>
<accession>A0A176QD79</accession>
<evidence type="ECO:0000313" key="3">
    <source>
        <dbReference type="Proteomes" id="UP000076976"/>
    </source>
</evidence>
<dbReference type="InterPro" id="IPR021005">
    <property type="entry name" value="Znf_CGNR"/>
</dbReference>
<dbReference type="Proteomes" id="UP000076976">
    <property type="component" value="Unassembled WGS sequence"/>
</dbReference>
<evidence type="ECO:0000259" key="1">
    <source>
        <dbReference type="Pfam" id="PF11706"/>
    </source>
</evidence>
<dbReference type="SUPFAM" id="SSF160904">
    <property type="entry name" value="Jann2411-like"/>
    <property type="match status" value="1"/>
</dbReference>
<organism evidence="2 3">
    <name type="scientific">Janibacter melonis</name>
    <dbReference type="NCBI Taxonomy" id="262209"/>
    <lineage>
        <taxon>Bacteria</taxon>
        <taxon>Bacillati</taxon>
        <taxon>Actinomycetota</taxon>
        <taxon>Actinomycetes</taxon>
        <taxon>Micrococcales</taxon>
        <taxon>Intrasporangiaceae</taxon>
        <taxon>Janibacter</taxon>
    </lineage>
</organism>
<sequence>MSFGHDTNDALRGTAALVNTAVGAFPDADGDTLSSVSQLEDFFGHWGWTGRRVGDEAELEQVRALRPRLREVWLAADDPERVVDLVNALLRDGQALPQLVDHDGYGFHIHATSPDAPLARRMQVEAAMAFVDVIRADELGRLRICAADDCDDVVVDLSRNRSKRYCEGGCGNRLAAAAYRSRQGD</sequence>
<comment type="caution">
    <text evidence="2">The sequence shown here is derived from an EMBL/GenBank/DDBJ whole genome shotgun (WGS) entry which is preliminary data.</text>
</comment>
<dbReference type="RefSeq" id="WP_068273181.1">
    <property type="nucleotide sequence ID" value="NZ_LQZG01000002.1"/>
</dbReference>
<dbReference type="InterPro" id="IPR023286">
    <property type="entry name" value="ABATE_dom_sf"/>
</dbReference>
<dbReference type="Pfam" id="PF11706">
    <property type="entry name" value="zf-CGNR"/>
    <property type="match status" value="1"/>
</dbReference>
<dbReference type="STRING" id="262209.AWH69_06125"/>
<dbReference type="Pfam" id="PF07336">
    <property type="entry name" value="ABATE"/>
    <property type="match status" value="1"/>
</dbReference>
<dbReference type="EMBL" id="LQZG01000002">
    <property type="protein sequence ID" value="OAB87633.1"/>
    <property type="molecule type" value="Genomic_DNA"/>
</dbReference>
<feature type="domain" description="Zinc finger CGNR" evidence="1">
    <location>
        <begin position="141"/>
        <end position="183"/>
    </location>
</feature>
<dbReference type="PANTHER" id="PTHR35525">
    <property type="entry name" value="BLL6575 PROTEIN"/>
    <property type="match status" value="1"/>
</dbReference>
<reference evidence="2 3" key="1">
    <citation type="submission" date="2016-01" db="EMBL/GenBank/DDBJ databases">
        <title>Janibacter melonis strain CD11_4 genome sequencing and assembly.</title>
        <authorList>
            <person name="Nair G.R."/>
            <person name="Kaur G."/>
            <person name="Chander A.M."/>
            <person name="Mayilraj S."/>
        </authorList>
    </citation>
    <scope>NUCLEOTIDE SEQUENCE [LARGE SCALE GENOMIC DNA]</scope>
    <source>
        <strain evidence="2 3">CD11-4</strain>
    </source>
</reference>
<evidence type="ECO:0000313" key="2">
    <source>
        <dbReference type="EMBL" id="OAB87633.1"/>
    </source>
</evidence>
<dbReference type="Gene3D" id="1.10.3300.10">
    <property type="entry name" value="Jann2411-like domain"/>
    <property type="match status" value="1"/>
</dbReference>
<proteinExistence type="predicted"/>
<name>A0A176QD79_9MICO</name>